<reference evidence="5" key="2">
    <citation type="submission" date="2020-09" db="EMBL/GenBank/DDBJ databases">
        <authorList>
            <person name="Sun Q."/>
            <person name="Ohkuma M."/>
        </authorList>
    </citation>
    <scope>NUCLEOTIDE SEQUENCE</scope>
    <source>
        <strain evidence="5">JCM 5069</strain>
    </source>
</reference>
<comment type="caution">
    <text evidence="5">The sequence shown here is derived from an EMBL/GenBank/DDBJ whole genome shotgun (WGS) entry which is preliminary data.</text>
</comment>
<evidence type="ECO:0000313" key="6">
    <source>
        <dbReference type="Proteomes" id="UP000603708"/>
    </source>
</evidence>
<feature type="domain" description="GFO/IDH/MocA-like oxidoreductase" evidence="4">
    <location>
        <begin position="138"/>
        <end position="253"/>
    </location>
</feature>
<reference evidence="5" key="1">
    <citation type="journal article" date="2014" name="Int. J. Syst. Evol. Microbiol.">
        <title>Complete genome sequence of Corynebacterium casei LMG S-19264T (=DSM 44701T), isolated from a smear-ripened cheese.</title>
        <authorList>
            <consortium name="US DOE Joint Genome Institute (JGI-PGF)"/>
            <person name="Walter F."/>
            <person name="Albersmeier A."/>
            <person name="Kalinowski J."/>
            <person name="Ruckert C."/>
        </authorList>
    </citation>
    <scope>NUCLEOTIDE SEQUENCE</scope>
    <source>
        <strain evidence="5">JCM 5069</strain>
    </source>
</reference>
<proteinExistence type="inferred from homology"/>
<evidence type="ECO:0000259" key="4">
    <source>
        <dbReference type="Pfam" id="PF22725"/>
    </source>
</evidence>
<accession>A0A919G6X9</accession>
<dbReference type="GO" id="GO:0016491">
    <property type="term" value="F:oxidoreductase activity"/>
    <property type="evidence" value="ECO:0007669"/>
    <property type="project" value="UniProtKB-KW"/>
</dbReference>
<sequence length="331" mass="35529">MAPHTTGAPLRIGVLGCADIAWRHTLPAMGRVPEVRLTAVASRDPAKAERFTARFGGAAVQGYEALVDRPDVDAVYVALPTGLHHTWARRALTAGKHVLVEKPLATGLAEAEDLVATAAGHGRWIMDGFMFLHHSQHAAVRRLLDDGAIGEPRLFSSAFGIPPRDPGDVRYRPELGGGALLDVGVYTVRAAQLFLGEELTVAGSVLRRDTGRGIDLGGNALLLSAAGVPAELSFSFQSAYRSTYAIWGSEGRISLQRAYTPPADLRPTLRITRQSGTEERSLPADDQFANLVRAFAHAVRDAAGFAAHGTTLLRHMALVEEIRNRARWAAA</sequence>
<dbReference type="SUPFAM" id="SSF55347">
    <property type="entry name" value="Glyceraldehyde-3-phosphate dehydrogenase-like, C-terminal domain"/>
    <property type="match status" value="1"/>
</dbReference>
<dbReference type="InterPro" id="IPR050984">
    <property type="entry name" value="Gfo/Idh/MocA_domain"/>
</dbReference>
<protein>
    <submittedName>
        <fullName evidence="5">Oxidoreductase</fullName>
    </submittedName>
</protein>
<dbReference type="InterPro" id="IPR036291">
    <property type="entry name" value="NAD(P)-bd_dom_sf"/>
</dbReference>
<organism evidence="5 6">
    <name type="scientific">Streptomyces sulfonofaciens</name>
    <dbReference type="NCBI Taxonomy" id="68272"/>
    <lineage>
        <taxon>Bacteria</taxon>
        <taxon>Bacillati</taxon>
        <taxon>Actinomycetota</taxon>
        <taxon>Actinomycetes</taxon>
        <taxon>Kitasatosporales</taxon>
        <taxon>Streptomycetaceae</taxon>
        <taxon>Streptomyces</taxon>
    </lineage>
</organism>
<gene>
    <name evidence="5" type="ORF">GCM10018793_30510</name>
</gene>
<dbReference type="PANTHER" id="PTHR22604:SF105">
    <property type="entry name" value="TRANS-1,2-DIHYDROBENZENE-1,2-DIOL DEHYDROGENASE"/>
    <property type="match status" value="1"/>
</dbReference>
<dbReference type="AlphaFoldDB" id="A0A919G6X9"/>
<keyword evidence="2" id="KW-0560">Oxidoreductase</keyword>
<keyword evidence="6" id="KW-1185">Reference proteome</keyword>
<evidence type="ECO:0000256" key="2">
    <source>
        <dbReference type="ARBA" id="ARBA00023002"/>
    </source>
</evidence>
<dbReference type="InterPro" id="IPR055170">
    <property type="entry name" value="GFO_IDH_MocA-like_dom"/>
</dbReference>
<dbReference type="EMBL" id="BNCD01000008">
    <property type="protein sequence ID" value="GHH78966.1"/>
    <property type="molecule type" value="Genomic_DNA"/>
</dbReference>
<dbReference type="InterPro" id="IPR000683">
    <property type="entry name" value="Gfo/Idh/MocA-like_OxRdtase_N"/>
</dbReference>
<comment type="similarity">
    <text evidence="1">Belongs to the Gfo/Idh/MocA family.</text>
</comment>
<dbReference type="Pfam" id="PF01408">
    <property type="entry name" value="GFO_IDH_MocA"/>
    <property type="match status" value="1"/>
</dbReference>
<dbReference type="GO" id="GO:0000166">
    <property type="term" value="F:nucleotide binding"/>
    <property type="evidence" value="ECO:0007669"/>
    <property type="project" value="InterPro"/>
</dbReference>
<dbReference type="Gene3D" id="3.40.50.720">
    <property type="entry name" value="NAD(P)-binding Rossmann-like Domain"/>
    <property type="match status" value="1"/>
</dbReference>
<dbReference type="Pfam" id="PF22725">
    <property type="entry name" value="GFO_IDH_MocA_C3"/>
    <property type="match status" value="1"/>
</dbReference>
<dbReference type="PANTHER" id="PTHR22604">
    <property type="entry name" value="OXIDOREDUCTASES"/>
    <property type="match status" value="1"/>
</dbReference>
<evidence type="ECO:0000259" key="3">
    <source>
        <dbReference type="Pfam" id="PF01408"/>
    </source>
</evidence>
<evidence type="ECO:0000256" key="1">
    <source>
        <dbReference type="ARBA" id="ARBA00010928"/>
    </source>
</evidence>
<name>A0A919G6X9_9ACTN</name>
<feature type="domain" description="Gfo/Idh/MocA-like oxidoreductase N-terminal" evidence="3">
    <location>
        <begin position="10"/>
        <end position="126"/>
    </location>
</feature>
<dbReference type="Proteomes" id="UP000603708">
    <property type="component" value="Unassembled WGS sequence"/>
</dbReference>
<evidence type="ECO:0000313" key="5">
    <source>
        <dbReference type="EMBL" id="GHH78966.1"/>
    </source>
</evidence>
<dbReference type="Gene3D" id="3.30.360.10">
    <property type="entry name" value="Dihydrodipicolinate Reductase, domain 2"/>
    <property type="match status" value="1"/>
</dbReference>
<dbReference type="RefSeq" id="WP_189932189.1">
    <property type="nucleotide sequence ID" value="NZ_BNCD01000008.1"/>
</dbReference>
<dbReference type="SUPFAM" id="SSF51735">
    <property type="entry name" value="NAD(P)-binding Rossmann-fold domains"/>
    <property type="match status" value="1"/>
</dbReference>